<dbReference type="PROSITE" id="PS51318">
    <property type="entry name" value="TAT"/>
    <property type="match status" value="1"/>
</dbReference>
<name>A0A918CDG7_AGRME</name>
<feature type="domain" description="Dyp-type peroxidase N-terminal" evidence="9">
    <location>
        <begin position="71"/>
        <end position="213"/>
    </location>
</feature>
<proteinExistence type="inferred from homology"/>
<keyword evidence="7" id="KW-0408">Iron</keyword>
<dbReference type="InterPro" id="IPR011008">
    <property type="entry name" value="Dimeric_a/b-barrel"/>
</dbReference>
<keyword evidence="6" id="KW-0560">Oxidoreductase</keyword>
<keyword evidence="12" id="KW-1185">Reference proteome</keyword>
<keyword evidence="3" id="KW-0349">Heme</keyword>
<comment type="similarity">
    <text evidence="8">Belongs to the DyP-type peroxidase family.</text>
</comment>
<comment type="caution">
    <text evidence="11">The sequence shown here is derived from an EMBL/GenBank/DDBJ whole genome shotgun (WGS) entry which is preliminary data.</text>
</comment>
<keyword evidence="4" id="KW-0479">Metal-binding</keyword>
<evidence type="ECO:0000259" key="10">
    <source>
        <dbReference type="Pfam" id="PF20628"/>
    </source>
</evidence>
<evidence type="ECO:0000256" key="1">
    <source>
        <dbReference type="ARBA" id="ARBA00001970"/>
    </source>
</evidence>
<dbReference type="GO" id="GO:0020037">
    <property type="term" value="F:heme binding"/>
    <property type="evidence" value="ECO:0007669"/>
    <property type="project" value="InterPro"/>
</dbReference>
<dbReference type="InterPro" id="IPR006311">
    <property type="entry name" value="TAT_signal"/>
</dbReference>
<keyword evidence="5" id="KW-0732">Signal</keyword>
<dbReference type="AlphaFoldDB" id="A0A918CDG7"/>
<dbReference type="InterPro" id="IPR048328">
    <property type="entry name" value="Dyp_perox_C"/>
</dbReference>
<dbReference type="Pfam" id="PF20628">
    <property type="entry name" value="Dyp_perox_C"/>
    <property type="match status" value="1"/>
</dbReference>
<organism evidence="11 12">
    <name type="scientific">Agromyces mediolanus</name>
    <name type="common">Corynebacterium mediolanum</name>
    <dbReference type="NCBI Taxonomy" id="41986"/>
    <lineage>
        <taxon>Bacteria</taxon>
        <taxon>Bacillati</taxon>
        <taxon>Actinomycetota</taxon>
        <taxon>Actinomycetes</taxon>
        <taxon>Micrococcales</taxon>
        <taxon>Microbacteriaceae</taxon>
        <taxon>Agromyces</taxon>
    </lineage>
</organism>
<reference evidence="11" key="1">
    <citation type="journal article" date="2014" name="Int. J. Syst. Evol. Microbiol.">
        <title>Complete genome sequence of Corynebacterium casei LMG S-19264T (=DSM 44701T), isolated from a smear-ripened cheese.</title>
        <authorList>
            <consortium name="US DOE Joint Genome Institute (JGI-PGF)"/>
            <person name="Walter F."/>
            <person name="Albersmeier A."/>
            <person name="Kalinowski J."/>
            <person name="Ruckert C."/>
        </authorList>
    </citation>
    <scope>NUCLEOTIDE SEQUENCE</scope>
    <source>
        <strain evidence="11">JCM 3346</strain>
    </source>
</reference>
<evidence type="ECO:0000259" key="9">
    <source>
        <dbReference type="Pfam" id="PF04261"/>
    </source>
</evidence>
<dbReference type="PANTHER" id="PTHR30521:SF4">
    <property type="entry name" value="DEFERROCHELATASE"/>
    <property type="match status" value="1"/>
</dbReference>
<evidence type="ECO:0000313" key="11">
    <source>
        <dbReference type="EMBL" id="GGR17928.1"/>
    </source>
</evidence>
<dbReference type="NCBIfam" id="TIGR01413">
    <property type="entry name" value="Dyp_perox_fam"/>
    <property type="match status" value="1"/>
</dbReference>
<evidence type="ECO:0000256" key="5">
    <source>
        <dbReference type="ARBA" id="ARBA00022729"/>
    </source>
</evidence>
<evidence type="ECO:0000256" key="3">
    <source>
        <dbReference type="ARBA" id="ARBA00022617"/>
    </source>
</evidence>
<protein>
    <submittedName>
        <fullName evidence="11">Peroxidase</fullName>
    </submittedName>
</protein>
<dbReference type="SUPFAM" id="SSF54909">
    <property type="entry name" value="Dimeric alpha+beta barrel"/>
    <property type="match status" value="1"/>
</dbReference>
<dbReference type="Proteomes" id="UP000610303">
    <property type="component" value="Unassembled WGS sequence"/>
</dbReference>
<dbReference type="Pfam" id="PF04261">
    <property type="entry name" value="Dyp_perox_N"/>
    <property type="match status" value="1"/>
</dbReference>
<keyword evidence="2 11" id="KW-0575">Peroxidase</keyword>
<evidence type="ECO:0000256" key="4">
    <source>
        <dbReference type="ARBA" id="ARBA00022723"/>
    </source>
</evidence>
<gene>
    <name evidence="11" type="ORF">GCM10010196_08730</name>
</gene>
<dbReference type="GO" id="GO:0004601">
    <property type="term" value="F:peroxidase activity"/>
    <property type="evidence" value="ECO:0007669"/>
    <property type="project" value="UniProtKB-KW"/>
</dbReference>
<feature type="domain" description="Dyp-type peroxidase C-terminal" evidence="10">
    <location>
        <begin position="225"/>
        <end position="403"/>
    </location>
</feature>
<accession>A0A918CDG7</accession>
<dbReference type="PROSITE" id="PS51404">
    <property type="entry name" value="DYP_PEROXIDASE"/>
    <property type="match status" value="1"/>
</dbReference>
<dbReference type="GO" id="GO:0046872">
    <property type="term" value="F:metal ion binding"/>
    <property type="evidence" value="ECO:0007669"/>
    <property type="project" value="UniProtKB-KW"/>
</dbReference>
<dbReference type="EMBL" id="BMRJ01000001">
    <property type="protein sequence ID" value="GGR17928.1"/>
    <property type="molecule type" value="Genomic_DNA"/>
</dbReference>
<dbReference type="GO" id="GO:0005829">
    <property type="term" value="C:cytosol"/>
    <property type="evidence" value="ECO:0007669"/>
    <property type="project" value="TreeGrafter"/>
</dbReference>
<dbReference type="InterPro" id="IPR048327">
    <property type="entry name" value="Dyp_perox_N"/>
</dbReference>
<dbReference type="PANTHER" id="PTHR30521">
    <property type="entry name" value="DEFERROCHELATASE/PEROXIDASE"/>
    <property type="match status" value="1"/>
</dbReference>
<dbReference type="RefSeq" id="WP_189084051.1">
    <property type="nucleotide sequence ID" value="NZ_BMRJ01000001.1"/>
</dbReference>
<reference evidence="11" key="2">
    <citation type="submission" date="2020-09" db="EMBL/GenBank/DDBJ databases">
        <authorList>
            <person name="Sun Q."/>
            <person name="Ohkuma M."/>
        </authorList>
    </citation>
    <scope>NUCLEOTIDE SEQUENCE</scope>
    <source>
        <strain evidence="11">JCM 3346</strain>
    </source>
</reference>
<evidence type="ECO:0000256" key="2">
    <source>
        <dbReference type="ARBA" id="ARBA00022559"/>
    </source>
</evidence>
<evidence type="ECO:0000313" key="12">
    <source>
        <dbReference type="Proteomes" id="UP000610303"/>
    </source>
</evidence>
<evidence type="ECO:0000256" key="7">
    <source>
        <dbReference type="ARBA" id="ARBA00023004"/>
    </source>
</evidence>
<evidence type="ECO:0000256" key="6">
    <source>
        <dbReference type="ARBA" id="ARBA00023002"/>
    </source>
</evidence>
<dbReference type="InterPro" id="IPR006314">
    <property type="entry name" value="Dyp_peroxidase"/>
</dbReference>
<evidence type="ECO:0000256" key="8">
    <source>
        <dbReference type="ARBA" id="ARBA00025737"/>
    </source>
</evidence>
<comment type="cofactor">
    <cofactor evidence="1">
        <name>heme b</name>
        <dbReference type="ChEBI" id="CHEBI:60344"/>
    </cofactor>
</comment>
<sequence>MRSESDARRGLTRRRLLLGGAVAGLGAAATVGADALIRSGAERGGAPAGDAGPAAAPALGTATVPFHGRHQAGIATTPQAHAAFVALELAPQTDRDGIRRLLSVLSDDAARLTQGRPALADSEPELAEVPARLTVTFGFGPELVRRVAPAAAPAWLRPLPAFGIDRLEPAWSGGDLLLQIAADDPFTVAHALRMLLKDARSAAGVRWVQSGFRRAAGSVPDGTTMRNLFGQVDGTVNPRPGDADFDELVWVGTDGGWLQHGTGFVLRRIRMDLDRWDRLDRGGREQSVGRYLGNGAPLTGTEEHDEPDFEAKTAIGFPVIPEFSHLRRARSDDPRERIHRRAYNYDAAPAGGAISDSGLLFASFQADVDRQFVPLQRRLDELDLLNEWTTPIGSAVFAIPPGVEEGGFIGETLFAASA</sequence>